<dbReference type="AlphaFoldDB" id="A0A8J4B9G2"/>
<dbReference type="InterPro" id="IPR021067">
    <property type="entry name" value="Glycosyltransferase"/>
</dbReference>
<reference evidence="1" key="1">
    <citation type="journal article" date="2021" name="Proc. Natl. Acad. Sci. U.S.A.">
        <title>Three genomes in the algal genus Volvox reveal the fate of a haploid sex-determining region after a transition to homothallism.</title>
        <authorList>
            <person name="Yamamoto K."/>
            <person name="Hamaji T."/>
            <person name="Kawai-Toyooka H."/>
            <person name="Matsuzaki R."/>
            <person name="Takahashi F."/>
            <person name="Nishimura Y."/>
            <person name="Kawachi M."/>
            <person name="Noguchi H."/>
            <person name="Minakuchi Y."/>
            <person name="Umen J.G."/>
            <person name="Toyoda A."/>
            <person name="Nozaki H."/>
        </authorList>
    </citation>
    <scope>NUCLEOTIDE SEQUENCE</scope>
    <source>
        <strain evidence="1">NIES-3780</strain>
    </source>
</reference>
<dbReference type="PANTHER" id="PTHR34496:SF9">
    <property type="entry name" value="[SKP1-PROTEIN]-HYDROXYPROLINE N-ACETYLGLUCOSAMINYLTRANSFERASE"/>
    <property type="match status" value="1"/>
</dbReference>
<keyword evidence="2" id="KW-1185">Reference proteome</keyword>
<dbReference type="Proteomes" id="UP000747399">
    <property type="component" value="Unassembled WGS sequence"/>
</dbReference>
<evidence type="ECO:0000313" key="2">
    <source>
        <dbReference type="Proteomes" id="UP000747399"/>
    </source>
</evidence>
<name>A0A8J4B9G2_9CHLO</name>
<dbReference type="PANTHER" id="PTHR34496">
    <property type="entry name" value="GLCNAC TRANSFERASE-RELATED"/>
    <property type="match status" value="1"/>
</dbReference>
<organism evidence="1 2">
    <name type="scientific">Volvox africanus</name>
    <dbReference type="NCBI Taxonomy" id="51714"/>
    <lineage>
        <taxon>Eukaryota</taxon>
        <taxon>Viridiplantae</taxon>
        <taxon>Chlorophyta</taxon>
        <taxon>core chlorophytes</taxon>
        <taxon>Chlorophyceae</taxon>
        <taxon>CS clade</taxon>
        <taxon>Chlamydomonadales</taxon>
        <taxon>Volvocaceae</taxon>
        <taxon>Volvox</taxon>
    </lineage>
</organism>
<protein>
    <submittedName>
        <fullName evidence="1">Uncharacterized protein</fullName>
    </submittedName>
</protein>
<sequence>MHQPVPFAAAGFMFAPARVLEDVPFDPSLDYLFHGEEALYRYACSDDSLTHTPPPPPPSSSSSLTSSYQHHHINIIISTSSYQHHHHVIQNSFWSRIMQCMQPYGDRCTLCTGWWWENSHAPCVTLTLFCPKQKLVVRLGQRTPACSFAGFPSQPRRPPSCSARLWTHGWDMFTPDCNVAFHHYNRDGAPKFWNDFDANPSYHTRKAAVLRKVEALMLSEYGTGGFKYGMGRQRTVRQWWQYAGLDPSNRSQVMDMRRFCWVQNAGRHHHHRHHW</sequence>
<proteinExistence type="predicted"/>
<evidence type="ECO:0000313" key="1">
    <source>
        <dbReference type="EMBL" id="GIL54101.1"/>
    </source>
</evidence>
<dbReference type="Pfam" id="PF11397">
    <property type="entry name" value="GlcNAc"/>
    <property type="match status" value="2"/>
</dbReference>
<gene>
    <name evidence="1" type="ORF">Vafri_9656</name>
</gene>
<dbReference type="EMBL" id="BNCO01000016">
    <property type="protein sequence ID" value="GIL54101.1"/>
    <property type="molecule type" value="Genomic_DNA"/>
</dbReference>
<accession>A0A8J4B9G2</accession>
<comment type="caution">
    <text evidence="1">The sequence shown here is derived from an EMBL/GenBank/DDBJ whole genome shotgun (WGS) entry which is preliminary data.</text>
</comment>